<feature type="transmembrane region" description="Helical" evidence="1">
    <location>
        <begin position="223"/>
        <end position="244"/>
    </location>
</feature>
<accession>A0A265N7H8</accession>
<feature type="transmembrane region" description="Helical" evidence="1">
    <location>
        <begin position="88"/>
        <end position="107"/>
    </location>
</feature>
<organism evidence="2 3">
    <name type="scientific">Virgibacillus indicus</name>
    <dbReference type="NCBI Taxonomy" id="2024554"/>
    <lineage>
        <taxon>Bacteria</taxon>
        <taxon>Bacillati</taxon>
        <taxon>Bacillota</taxon>
        <taxon>Bacilli</taxon>
        <taxon>Bacillales</taxon>
        <taxon>Bacillaceae</taxon>
        <taxon>Virgibacillus</taxon>
    </lineage>
</organism>
<sequence>MEMIERYIYAVTQKLPQSQREDIAEELRGLIEDMLDERAEGRDITYRDVEEVLLELGNPKHLARRYRGDRNYIIGPELFDSYVLVMKIVMTAVAIGIIATFVIKSIIDPISILDHFVEFIVSSVTAVPSAIGWTTLGFVLADYFGGVKAEDMQFDKKWKPSDLPAIPDTKRQIKRADPIAGIIFYVVAIMFFSFSNEFFGVWLFRDNFSGVVPFLNEETHGNYLPFIILILGICILKECLKLVYGKWTSKLVVYTAAVNLVSLAAVMLMITGSEFWNPNFMNELVESGVISEGSEAFGTVSKIWEHSTTWILIFLALSLLWDVIDSIIRSRKK</sequence>
<evidence type="ECO:0000313" key="3">
    <source>
        <dbReference type="Proteomes" id="UP000216498"/>
    </source>
</evidence>
<name>A0A265N7H8_9BACI</name>
<feature type="transmembrane region" description="Helical" evidence="1">
    <location>
        <begin position="310"/>
        <end position="328"/>
    </location>
</feature>
<comment type="caution">
    <text evidence="2">The sequence shown here is derived from an EMBL/GenBank/DDBJ whole genome shotgun (WGS) entry which is preliminary data.</text>
</comment>
<feature type="transmembrane region" description="Helical" evidence="1">
    <location>
        <begin position="179"/>
        <end position="203"/>
    </location>
</feature>
<keyword evidence="1" id="KW-0812">Transmembrane</keyword>
<keyword evidence="3" id="KW-1185">Reference proteome</keyword>
<dbReference type="RefSeq" id="WP_094886972.1">
    <property type="nucleotide sequence ID" value="NZ_NPMS01000010.1"/>
</dbReference>
<dbReference type="Proteomes" id="UP000216498">
    <property type="component" value="Unassembled WGS sequence"/>
</dbReference>
<protein>
    <submittedName>
        <fullName evidence="2">Uncharacterized protein</fullName>
    </submittedName>
</protein>
<dbReference type="OrthoDB" id="116789at2"/>
<keyword evidence="1" id="KW-0472">Membrane</keyword>
<gene>
    <name evidence="2" type="ORF">CIL03_16390</name>
</gene>
<evidence type="ECO:0000313" key="2">
    <source>
        <dbReference type="EMBL" id="OZU87399.1"/>
    </source>
</evidence>
<dbReference type="AlphaFoldDB" id="A0A265N7H8"/>
<reference evidence="2 3" key="1">
    <citation type="submission" date="2017-08" db="EMBL/GenBank/DDBJ databases">
        <title>Virgibacillus indicus sp. nov. and Virgibacillus profoundi sp. nov, two moderately halophilic bacteria isolated from marine sediment by using the Microfluidic Streak Plate.</title>
        <authorList>
            <person name="Xu B."/>
            <person name="Hu B."/>
            <person name="Wang J."/>
            <person name="Zhu Y."/>
            <person name="Huang L."/>
            <person name="Du W."/>
            <person name="Huang Y."/>
        </authorList>
    </citation>
    <scope>NUCLEOTIDE SEQUENCE [LARGE SCALE GENOMIC DNA]</scope>
    <source>
        <strain evidence="2 3">IO3-P2-C2</strain>
    </source>
</reference>
<dbReference type="Pfam" id="PF22564">
    <property type="entry name" value="HAAS"/>
    <property type="match status" value="1"/>
</dbReference>
<dbReference type="EMBL" id="NPMS01000010">
    <property type="protein sequence ID" value="OZU87399.1"/>
    <property type="molecule type" value="Genomic_DNA"/>
</dbReference>
<proteinExistence type="predicted"/>
<feature type="transmembrane region" description="Helical" evidence="1">
    <location>
        <begin position="119"/>
        <end position="144"/>
    </location>
</feature>
<evidence type="ECO:0000256" key="1">
    <source>
        <dbReference type="SAM" id="Phobius"/>
    </source>
</evidence>
<feature type="transmembrane region" description="Helical" evidence="1">
    <location>
        <begin position="251"/>
        <end position="271"/>
    </location>
</feature>
<keyword evidence="1" id="KW-1133">Transmembrane helix</keyword>